<evidence type="ECO:0000256" key="13">
    <source>
        <dbReference type="PIRNR" id="PIRNR004930"/>
    </source>
</evidence>
<keyword evidence="6 13" id="KW-0808">Transferase</keyword>
<evidence type="ECO:0000256" key="11">
    <source>
        <dbReference type="ARBA" id="ARBA00029774"/>
    </source>
</evidence>
<keyword evidence="10 13" id="KW-0067">ATP-binding</keyword>
<feature type="binding site" evidence="14">
    <location>
        <position position="110"/>
    </location>
    <ligand>
        <name>ATP</name>
        <dbReference type="ChEBI" id="CHEBI:30616"/>
    </ligand>
</feature>
<dbReference type="InterPro" id="IPR038385">
    <property type="entry name" value="Sua5/YwlC_C"/>
</dbReference>
<dbReference type="NCBIfam" id="TIGR00057">
    <property type="entry name" value="L-threonylcarbamoyladenylate synthase"/>
    <property type="match status" value="1"/>
</dbReference>
<feature type="binding site" evidence="14">
    <location>
        <position position="189"/>
    </location>
    <ligand>
        <name>ATP</name>
        <dbReference type="ChEBI" id="CHEBI:30616"/>
    </ligand>
</feature>
<name>A0A378HZY1_9GAMM</name>
<dbReference type="GO" id="GO:0061710">
    <property type="term" value="F:L-threonylcarbamoyladenylate synthase"/>
    <property type="evidence" value="ECO:0007669"/>
    <property type="project" value="UniProtKB-EC"/>
</dbReference>
<dbReference type="GO" id="GO:0005524">
    <property type="term" value="F:ATP binding"/>
    <property type="evidence" value="ECO:0007669"/>
    <property type="project" value="UniProtKB-UniRule"/>
</dbReference>
<evidence type="ECO:0000256" key="2">
    <source>
        <dbReference type="ARBA" id="ARBA00007663"/>
    </source>
</evidence>
<dbReference type="InterPro" id="IPR005145">
    <property type="entry name" value="Sua5_C"/>
</dbReference>
<feature type="binding site" evidence="14">
    <location>
        <position position="174"/>
    </location>
    <ligand>
        <name>L-threonine</name>
        <dbReference type="ChEBI" id="CHEBI:57926"/>
    </ligand>
</feature>
<evidence type="ECO:0000256" key="5">
    <source>
        <dbReference type="ARBA" id="ARBA00022490"/>
    </source>
</evidence>
<dbReference type="GO" id="GO:0003725">
    <property type="term" value="F:double-stranded RNA binding"/>
    <property type="evidence" value="ECO:0007669"/>
    <property type="project" value="UniProtKB-UniRule"/>
</dbReference>
<dbReference type="InterPro" id="IPR006070">
    <property type="entry name" value="Sua5-like_dom"/>
</dbReference>
<dbReference type="Pfam" id="PF01300">
    <property type="entry name" value="Sua5_yciO_yrdC"/>
    <property type="match status" value="1"/>
</dbReference>
<evidence type="ECO:0000256" key="4">
    <source>
        <dbReference type="ARBA" id="ARBA00015492"/>
    </source>
</evidence>
<feature type="binding site" evidence="14">
    <location>
        <position position="50"/>
    </location>
    <ligand>
        <name>ATP</name>
        <dbReference type="ChEBI" id="CHEBI:30616"/>
    </ligand>
</feature>
<keyword evidence="17" id="KW-1185">Reference proteome</keyword>
<comment type="subcellular location">
    <subcellularLocation>
        <location evidence="1 13">Cytoplasm</location>
    </subcellularLocation>
</comment>
<dbReference type="FunFam" id="3.90.870.10:FF:000009">
    <property type="entry name" value="Threonylcarbamoyl-AMP synthase, putative"/>
    <property type="match status" value="1"/>
</dbReference>
<comment type="catalytic activity">
    <reaction evidence="12 13">
        <text>L-threonine + hydrogencarbonate + ATP = L-threonylcarbamoyladenylate + diphosphate + H2O</text>
        <dbReference type="Rhea" id="RHEA:36407"/>
        <dbReference type="ChEBI" id="CHEBI:15377"/>
        <dbReference type="ChEBI" id="CHEBI:17544"/>
        <dbReference type="ChEBI" id="CHEBI:30616"/>
        <dbReference type="ChEBI" id="CHEBI:33019"/>
        <dbReference type="ChEBI" id="CHEBI:57926"/>
        <dbReference type="ChEBI" id="CHEBI:73682"/>
        <dbReference type="EC" id="2.7.7.87"/>
    </reaction>
</comment>
<dbReference type="InterPro" id="IPR050156">
    <property type="entry name" value="TC-AMP_synthase_SUA5"/>
</dbReference>
<evidence type="ECO:0000256" key="6">
    <source>
        <dbReference type="ARBA" id="ARBA00022679"/>
    </source>
</evidence>
<feature type="binding site" evidence="14">
    <location>
        <position position="144"/>
    </location>
    <ligand>
        <name>ATP</name>
        <dbReference type="ChEBI" id="CHEBI:30616"/>
    </ligand>
</feature>
<keyword evidence="5 13" id="KW-0963">Cytoplasm</keyword>
<dbReference type="Gene3D" id="3.90.870.10">
    <property type="entry name" value="DHBP synthase"/>
    <property type="match status" value="1"/>
</dbReference>
<feature type="binding site" evidence="14">
    <location>
        <position position="114"/>
    </location>
    <ligand>
        <name>L-threonine</name>
        <dbReference type="ChEBI" id="CHEBI:57926"/>
    </ligand>
</feature>
<evidence type="ECO:0000256" key="12">
    <source>
        <dbReference type="ARBA" id="ARBA00048366"/>
    </source>
</evidence>
<organism evidence="16 17">
    <name type="scientific">Legionella beliardensis</name>
    <dbReference type="NCBI Taxonomy" id="91822"/>
    <lineage>
        <taxon>Bacteria</taxon>
        <taxon>Pseudomonadati</taxon>
        <taxon>Pseudomonadota</taxon>
        <taxon>Gammaproteobacteria</taxon>
        <taxon>Legionellales</taxon>
        <taxon>Legionellaceae</taxon>
        <taxon>Legionella</taxon>
    </lineage>
</organism>
<dbReference type="GO" id="GO:0006450">
    <property type="term" value="P:regulation of translational fidelity"/>
    <property type="evidence" value="ECO:0007669"/>
    <property type="project" value="TreeGrafter"/>
</dbReference>
<dbReference type="PROSITE" id="PS51163">
    <property type="entry name" value="YRDC"/>
    <property type="match status" value="1"/>
</dbReference>
<accession>A0A378HZY1</accession>
<keyword evidence="8 13" id="KW-0548">Nucleotidyltransferase</keyword>
<evidence type="ECO:0000256" key="3">
    <source>
        <dbReference type="ARBA" id="ARBA00012584"/>
    </source>
</evidence>
<dbReference type="InterPro" id="IPR017945">
    <property type="entry name" value="DHBP_synth_RibB-like_a/b_dom"/>
</dbReference>
<proteinExistence type="inferred from homology"/>
<evidence type="ECO:0000256" key="8">
    <source>
        <dbReference type="ARBA" id="ARBA00022695"/>
    </source>
</evidence>
<dbReference type="GO" id="GO:0005737">
    <property type="term" value="C:cytoplasm"/>
    <property type="evidence" value="ECO:0007669"/>
    <property type="project" value="UniProtKB-SubCell"/>
</dbReference>
<dbReference type="EC" id="2.7.7.87" evidence="3 13"/>
<evidence type="ECO:0000259" key="15">
    <source>
        <dbReference type="PROSITE" id="PS51163"/>
    </source>
</evidence>
<feature type="binding site" evidence="14">
    <location>
        <position position="136"/>
    </location>
    <ligand>
        <name>ATP</name>
        <dbReference type="ChEBI" id="CHEBI:30616"/>
    </ligand>
</feature>
<keyword evidence="9 13" id="KW-0547">Nucleotide-binding</keyword>
<reference evidence="16 17" key="1">
    <citation type="submission" date="2018-06" db="EMBL/GenBank/DDBJ databases">
        <authorList>
            <consortium name="Pathogen Informatics"/>
            <person name="Doyle S."/>
        </authorList>
    </citation>
    <scope>NUCLEOTIDE SEQUENCE [LARGE SCALE GENOMIC DNA]</scope>
    <source>
        <strain evidence="16 17">NCTC13315</strain>
    </source>
</reference>
<dbReference type="OrthoDB" id="9814580at2"/>
<dbReference type="Pfam" id="PF03481">
    <property type="entry name" value="Sua5_C"/>
    <property type="match status" value="1"/>
</dbReference>
<evidence type="ECO:0000313" key="17">
    <source>
        <dbReference type="Proteomes" id="UP000254968"/>
    </source>
</evidence>
<dbReference type="Proteomes" id="UP000254968">
    <property type="component" value="Unassembled WGS sequence"/>
</dbReference>
<sequence>MSTITTNINEAITQLKAGNLVAIPTETVYGLAGNAENEEAIRKIFALKNRPLNHPLIMHVAKDWDLSRWVTDIPNYAQELIDNFWPGPLTLVLKCNLKTVNPLVTGGQDTVAIRCPSHSIAQSLLTALNFPLVAPSANPFGKISPTTANHVQQSFREQPLLILDGGRCEVGIESTIVAATDPNHYQLLRHGVIDEAAIQATIAIAALKEASSIQVPGKLLTHYQPDKPLYCFTTTNELQTLLQAHPKAYVFSFTKQTYSDQNLCYQFPQNPKQVAFELYYQLRHADMSSATTILVELPPKEESWYGVRERLLKMISQPN</sequence>
<evidence type="ECO:0000256" key="1">
    <source>
        <dbReference type="ARBA" id="ARBA00004496"/>
    </source>
</evidence>
<keyword evidence="7 13" id="KW-0819">tRNA processing</keyword>
<comment type="similarity">
    <text evidence="2 13">Belongs to the SUA5 family.</text>
</comment>
<dbReference type="PANTHER" id="PTHR17490">
    <property type="entry name" value="SUA5"/>
    <property type="match status" value="1"/>
</dbReference>
<dbReference type="PIRSF" id="PIRSF004930">
    <property type="entry name" value="Tln_factor_SUA5"/>
    <property type="match status" value="1"/>
</dbReference>
<feature type="binding site" evidence="14">
    <location>
        <position position="27"/>
    </location>
    <ligand>
        <name>L-threonine</name>
        <dbReference type="ChEBI" id="CHEBI:57926"/>
    </ligand>
</feature>
<dbReference type="Gene3D" id="3.40.50.11030">
    <property type="entry name" value="Threonylcarbamoyl-AMP synthase, C-terminal domain"/>
    <property type="match status" value="1"/>
</dbReference>
<evidence type="ECO:0000313" key="16">
    <source>
        <dbReference type="EMBL" id="STX28020.1"/>
    </source>
</evidence>
<dbReference type="SUPFAM" id="SSF55821">
    <property type="entry name" value="YrdC/RibB"/>
    <property type="match status" value="1"/>
</dbReference>
<feature type="binding site" evidence="14">
    <location>
        <position position="223"/>
    </location>
    <ligand>
        <name>ATP</name>
        <dbReference type="ChEBI" id="CHEBI:30616"/>
    </ligand>
</feature>
<feature type="domain" description="YrdC-like" evidence="15">
    <location>
        <begin position="5"/>
        <end position="193"/>
    </location>
</feature>
<dbReference type="AlphaFoldDB" id="A0A378HZY1"/>
<dbReference type="RefSeq" id="WP_115301798.1">
    <property type="nucleotide sequence ID" value="NZ_CAAAHO010000008.1"/>
</dbReference>
<dbReference type="EMBL" id="UGNV01000001">
    <property type="protein sequence ID" value="STX28020.1"/>
    <property type="molecule type" value="Genomic_DNA"/>
</dbReference>
<evidence type="ECO:0000256" key="9">
    <source>
        <dbReference type="ARBA" id="ARBA00022741"/>
    </source>
</evidence>
<dbReference type="GO" id="GO:0000049">
    <property type="term" value="F:tRNA binding"/>
    <property type="evidence" value="ECO:0007669"/>
    <property type="project" value="TreeGrafter"/>
</dbReference>
<evidence type="ECO:0000256" key="7">
    <source>
        <dbReference type="ARBA" id="ARBA00022694"/>
    </source>
</evidence>
<comment type="function">
    <text evidence="13">Required for the formation of a threonylcarbamoyl group on adenosine at position 37 (t(6)A37) in tRNAs that read codons beginning with adenine.</text>
</comment>
<feature type="binding site" evidence="14">
    <location>
        <position position="134"/>
    </location>
    <ligand>
        <name>L-threonine</name>
        <dbReference type="ChEBI" id="CHEBI:57926"/>
    </ligand>
</feature>
<evidence type="ECO:0000256" key="14">
    <source>
        <dbReference type="PIRSR" id="PIRSR004930-1"/>
    </source>
</evidence>
<dbReference type="PANTHER" id="PTHR17490:SF16">
    <property type="entry name" value="THREONYLCARBAMOYL-AMP SYNTHASE"/>
    <property type="match status" value="1"/>
</dbReference>
<dbReference type="InterPro" id="IPR010923">
    <property type="entry name" value="T(6)A37_SUA5"/>
</dbReference>
<protein>
    <recommendedName>
        <fullName evidence="4 13">Threonylcarbamoyl-AMP synthase</fullName>
        <shortName evidence="13">TC-AMP synthase</shortName>
        <ecNumber evidence="3 13">2.7.7.87</ecNumber>
    </recommendedName>
    <alternativeName>
        <fullName evidence="11 13">L-threonylcarbamoyladenylate synthase</fullName>
    </alternativeName>
</protein>
<dbReference type="GO" id="GO:0008033">
    <property type="term" value="P:tRNA processing"/>
    <property type="evidence" value="ECO:0007669"/>
    <property type="project" value="UniProtKB-KW"/>
</dbReference>
<feature type="binding site" evidence="14">
    <location>
        <position position="59"/>
    </location>
    <ligand>
        <name>ATP</name>
        <dbReference type="ChEBI" id="CHEBI:30616"/>
    </ligand>
</feature>
<evidence type="ECO:0000256" key="10">
    <source>
        <dbReference type="ARBA" id="ARBA00022840"/>
    </source>
</evidence>
<gene>
    <name evidence="16" type="primary">rimN</name>
    <name evidence="16" type="ORF">NCTC13315_00543</name>
</gene>